<feature type="transmembrane region" description="Helical" evidence="6">
    <location>
        <begin position="103"/>
        <end position="125"/>
    </location>
</feature>
<evidence type="ECO:0000313" key="8">
    <source>
        <dbReference type="Proteomes" id="UP001623349"/>
    </source>
</evidence>
<evidence type="ECO:0000256" key="5">
    <source>
        <dbReference type="ARBA" id="ARBA00023136"/>
    </source>
</evidence>
<evidence type="ECO:0000256" key="3">
    <source>
        <dbReference type="ARBA" id="ARBA00022692"/>
    </source>
</evidence>
<dbReference type="Proteomes" id="UP001623349">
    <property type="component" value="Unassembled WGS sequence"/>
</dbReference>
<evidence type="ECO:0000313" key="7">
    <source>
        <dbReference type="EMBL" id="GAB1302213.1"/>
    </source>
</evidence>
<name>A0ABQ0FSH8_APOSI</name>
<dbReference type="PANTHER" id="PTHR23320:SF96">
    <property type="entry name" value="CHANDRA PROTEIN-RELATED"/>
    <property type="match status" value="1"/>
</dbReference>
<comment type="similarity">
    <text evidence="2">Belongs to the MS4A family.</text>
</comment>
<dbReference type="EMBL" id="BAAFST010000019">
    <property type="protein sequence ID" value="GAB1302213.1"/>
    <property type="molecule type" value="Genomic_DNA"/>
</dbReference>
<sequence>MFIVSGILSIITERKSTKPLHCVPAALETMQGLEQTTMAVVHGGAQSSEKTVMKSQMWNENKEKFLKGEPKVLGAVQIMIALINFSLGLIMMTNIFSEEHISVILMAPIWGPIMFIVSGSLSIAAGVKTTKSLKYQIISSLSLNTISSVLAAAASIMGVVGLVLGTFRRSYPITRGLEALMLILNMLEFCIAVSVSAFGCKASCCNSSEVLVVLPSNPVVTVMAPPITLHPLLPSEHQGKNVPENLYQNHPEEIV</sequence>
<reference evidence="7 8" key="1">
    <citation type="submission" date="2024-08" db="EMBL/GenBank/DDBJ databases">
        <title>The draft genome of Apodemus speciosus.</title>
        <authorList>
            <person name="Nabeshima K."/>
            <person name="Suzuki S."/>
            <person name="Onuma M."/>
        </authorList>
    </citation>
    <scope>NUCLEOTIDE SEQUENCE [LARGE SCALE GENOMIC DNA]</scope>
    <source>
        <strain evidence="7">IB14-021</strain>
    </source>
</reference>
<accession>A0ABQ0FSH8</accession>
<dbReference type="InterPro" id="IPR007237">
    <property type="entry name" value="CD20-like"/>
</dbReference>
<comment type="subcellular location">
    <subcellularLocation>
        <location evidence="1">Membrane</location>
        <topology evidence="1">Multi-pass membrane protein</topology>
    </subcellularLocation>
</comment>
<dbReference type="InterPro" id="IPR030417">
    <property type="entry name" value="MS4A"/>
</dbReference>
<evidence type="ECO:0000256" key="2">
    <source>
        <dbReference type="ARBA" id="ARBA00009565"/>
    </source>
</evidence>
<dbReference type="Pfam" id="PF04103">
    <property type="entry name" value="CD20"/>
    <property type="match status" value="1"/>
</dbReference>
<evidence type="ECO:0000256" key="6">
    <source>
        <dbReference type="SAM" id="Phobius"/>
    </source>
</evidence>
<dbReference type="PANTHER" id="PTHR23320">
    <property type="entry name" value="MEMBRANE-SPANNING 4-DOMAINS SUBFAMILY A MS4A -RELATED"/>
    <property type="match status" value="1"/>
</dbReference>
<gene>
    <name evidence="7" type="ORF">APTSU1_001745100</name>
</gene>
<keyword evidence="4 6" id="KW-1133">Transmembrane helix</keyword>
<keyword evidence="5 6" id="KW-0472">Membrane</keyword>
<keyword evidence="8" id="KW-1185">Reference proteome</keyword>
<organism evidence="7 8">
    <name type="scientific">Apodemus speciosus</name>
    <name type="common">Large Japanese field mouse</name>
    <dbReference type="NCBI Taxonomy" id="105296"/>
    <lineage>
        <taxon>Eukaryota</taxon>
        <taxon>Metazoa</taxon>
        <taxon>Chordata</taxon>
        <taxon>Craniata</taxon>
        <taxon>Vertebrata</taxon>
        <taxon>Euteleostomi</taxon>
        <taxon>Mammalia</taxon>
        <taxon>Eutheria</taxon>
        <taxon>Euarchontoglires</taxon>
        <taxon>Glires</taxon>
        <taxon>Rodentia</taxon>
        <taxon>Myomorpha</taxon>
        <taxon>Muroidea</taxon>
        <taxon>Muridae</taxon>
        <taxon>Murinae</taxon>
        <taxon>Apodemus</taxon>
    </lineage>
</organism>
<feature type="transmembrane region" description="Helical" evidence="6">
    <location>
        <begin position="145"/>
        <end position="167"/>
    </location>
</feature>
<evidence type="ECO:0000256" key="1">
    <source>
        <dbReference type="ARBA" id="ARBA00004141"/>
    </source>
</evidence>
<comment type="caution">
    <text evidence="7">The sequence shown here is derived from an EMBL/GenBank/DDBJ whole genome shotgun (WGS) entry which is preliminary data.</text>
</comment>
<protein>
    <submittedName>
        <fullName evidence="7">MS4A4C protein</fullName>
    </submittedName>
</protein>
<proteinExistence type="inferred from homology"/>
<keyword evidence="3 6" id="KW-0812">Transmembrane</keyword>
<feature type="transmembrane region" description="Helical" evidence="6">
    <location>
        <begin position="72"/>
        <end position="91"/>
    </location>
</feature>
<evidence type="ECO:0000256" key="4">
    <source>
        <dbReference type="ARBA" id="ARBA00022989"/>
    </source>
</evidence>